<dbReference type="Proteomes" id="UP000694412">
    <property type="component" value="Chromosome 17"/>
</dbReference>
<evidence type="ECO:0000256" key="1">
    <source>
        <dbReference type="SAM" id="MobiDB-lite"/>
    </source>
</evidence>
<dbReference type="PANTHER" id="PTHR32163:SF1">
    <property type="entry name" value="TUMOR NECROSIS FACTOR LIGAND SUPERFAMILY MEMBER 8"/>
    <property type="match status" value="1"/>
</dbReference>
<evidence type="ECO:0000313" key="4">
    <source>
        <dbReference type="Proteomes" id="UP000694412"/>
    </source>
</evidence>
<sequence length="246" mass="27319">MSQDEGENPARNRDGLQPEPDQGEIQTKYPESYIRCLAQEQTLFQMKDSHESAMHVNEDTVSRRLGATNKTFLYFIIATLVALLVFALATIMVLVIRRTAADPATEGSTERIRKGKTPNLTGCAIHSICNANIALGSEARQLCTLHIKAFLGGKPRQRKKKGKEEENMILNYSLPQESRAWLREAQPFLNLPSGVFAGSCTCGCDGPICSRTGFKTMGDPLELVWSVSHRVTYFLPICGEKERGKI</sequence>
<dbReference type="PANTHER" id="PTHR32163">
    <property type="entry name" value="TUMOR NECROSIS FACTOR LIGAND SUPERFAMILY MEMBER 8"/>
    <property type="match status" value="1"/>
</dbReference>
<keyword evidence="2" id="KW-0472">Membrane</keyword>
<name>A0A8C2YGN9_COTJA</name>
<feature type="region of interest" description="Disordered" evidence="1">
    <location>
        <begin position="1"/>
        <end position="25"/>
    </location>
</feature>
<evidence type="ECO:0000313" key="3">
    <source>
        <dbReference type="Ensembl" id="ENSCJPP00005025238.1"/>
    </source>
</evidence>
<dbReference type="GeneTree" id="ENSGT00390000011719"/>
<keyword evidence="2" id="KW-1133">Transmembrane helix</keyword>
<reference evidence="3" key="1">
    <citation type="submission" date="2015-11" db="EMBL/GenBank/DDBJ databases">
        <authorList>
            <consortium name="International Coturnix japonica Genome Analysis Consortium"/>
            <person name="Warren W."/>
            <person name="Burt D.W."/>
            <person name="Antin P.B."/>
            <person name="Lanford R."/>
            <person name="Gros J."/>
            <person name="Wilson R.K."/>
        </authorList>
    </citation>
    <scope>NUCLEOTIDE SEQUENCE [LARGE SCALE GENOMIC DNA]</scope>
</reference>
<dbReference type="AlphaFoldDB" id="A0A8C2YGN9"/>
<accession>A0A8C2YGN9</accession>
<evidence type="ECO:0000256" key="2">
    <source>
        <dbReference type="SAM" id="Phobius"/>
    </source>
</evidence>
<dbReference type="InterPro" id="IPR053104">
    <property type="entry name" value="TNF_ligand_SF_member_8"/>
</dbReference>
<protein>
    <submittedName>
        <fullName evidence="3">Uncharacterized protein</fullName>
    </submittedName>
</protein>
<feature type="transmembrane region" description="Helical" evidence="2">
    <location>
        <begin position="72"/>
        <end position="96"/>
    </location>
</feature>
<reference evidence="3" key="2">
    <citation type="submission" date="2025-08" db="UniProtKB">
        <authorList>
            <consortium name="Ensembl"/>
        </authorList>
    </citation>
    <scope>IDENTIFICATION</scope>
</reference>
<organism evidence="3 4">
    <name type="scientific">Coturnix japonica</name>
    <name type="common">Japanese quail</name>
    <name type="synonym">Coturnix coturnix japonica</name>
    <dbReference type="NCBI Taxonomy" id="93934"/>
    <lineage>
        <taxon>Eukaryota</taxon>
        <taxon>Metazoa</taxon>
        <taxon>Chordata</taxon>
        <taxon>Craniata</taxon>
        <taxon>Vertebrata</taxon>
        <taxon>Euteleostomi</taxon>
        <taxon>Archelosauria</taxon>
        <taxon>Archosauria</taxon>
        <taxon>Dinosauria</taxon>
        <taxon>Saurischia</taxon>
        <taxon>Theropoda</taxon>
        <taxon>Coelurosauria</taxon>
        <taxon>Aves</taxon>
        <taxon>Neognathae</taxon>
        <taxon>Galloanserae</taxon>
        <taxon>Galliformes</taxon>
        <taxon>Phasianidae</taxon>
        <taxon>Perdicinae</taxon>
        <taxon>Coturnix</taxon>
    </lineage>
</organism>
<dbReference type="Ensembl" id="ENSCJPT00005034355.1">
    <property type="protein sequence ID" value="ENSCJPP00005025238.1"/>
    <property type="gene ID" value="ENSCJPG00005019830.1"/>
</dbReference>
<keyword evidence="4" id="KW-1185">Reference proteome</keyword>
<dbReference type="GO" id="GO:0043374">
    <property type="term" value="P:CD8-positive, alpha-beta T cell differentiation"/>
    <property type="evidence" value="ECO:0007669"/>
    <property type="project" value="TreeGrafter"/>
</dbReference>
<keyword evidence="2" id="KW-0812">Transmembrane</keyword>
<reference evidence="3" key="3">
    <citation type="submission" date="2025-09" db="UniProtKB">
        <authorList>
            <consortium name="Ensembl"/>
        </authorList>
    </citation>
    <scope>IDENTIFICATION</scope>
</reference>
<proteinExistence type="predicted"/>